<keyword evidence="3 5" id="KW-0687">Ribonucleoprotein</keyword>
<dbReference type="PRINTS" id="PR00395">
    <property type="entry name" value="RIBOSOMALS2"/>
</dbReference>
<dbReference type="PATRIC" id="fig|1495769.3.peg.43"/>
<dbReference type="CDD" id="cd01425">
    <property type="entry name" value="RPS2"/>
    <property type="match status" value="1"/>
</dbReference>
<dbReference type="AlphaFoldDB" id="A0A078KAW5"/>
<evidence type="ECO:0000256" key="3">
    <source>
        <dbReference type="ARBA" id="ARBA00023274"/>
    </source>
</evidence>
<comment type="similarity">
    <text evidence="1 5 6">Belongs to the universal ribosomal protein uS2 family.</text>
</comment>
<dbReference type="GO" id="GO:0003735">
    <property type="term" value="F:structural constituent of ribosome"/>
    <property type="evidence" value="ECO:0007669"/>
    <property type="project" value="InterPro"/>
</dbReference>
<reference evidence="8" key="1">
    <citation type="submission" date="2014-07" db="EMBL/GenBank/DDBJ databases">
        <authorList>
            <person name="Santos-Garcia D."/>
        </authorList>
    </citation>
    <scope>NUCLEOTIDE SEQUENCE [LARGE SCALE GENOMIC DNA]</scope>
</reference>
<dbReference type="PANTHER" id="PTHR12534:SF0">
    <property type="entry name" value="SMALL RIBOSOMAL SUBUNIT PROTEIN US2M"/>
    <property type="match status" value="1"/>
</dbReference>
<dbReference type="PROSITE" id="PS00963">
    <property type="entry name" value="RIBOSOMAL_S2_2"/>
    <property type="match status" value="1"/>
</dbReference>
<dbReference type="Gene3D" id="1.10.287.610">
    <property type="entry name" value="Helix hairpin bin"/>
    <property type="match status" value="1"/>
</dbReference>
<dbReference type="HAMAP" id="MF_00291_B">
    <property type="entry name" value="Ribosomal_uS2_B"/>
    <property type="match status" value="1"/>
</dbReference>
<evidence type="ECO:0000256" key="6">
    <source>
        <dbReference type="RuleBase" id="RU003631"/>
    </source>
</evidence>
<accession>A0A078KAW5</accession>
<dbReference type="EMBL" id="LM655252">
    <property type="protein sequence ID" value="CDZ16321.1"/>
    <property type="molecule type" value="Genomic_DNA"/>
</dbReference>
<dbReference type="GO" id="GO:0006412">
    <property type="term" value="P:translation"/>
    <property type="evidence" value="ECO:0007669"/>
    <property type="project" value="UniProtKB-UniRule"/>
</dbReference>
<dbReference type="InterPro" id="IPR001865">
    <property type="entry name" value="Ribosomal_uS2"/>
</dbReference>
<proteinExistence type="inferred from homology"/>
<sequence length="229" mass="26044">MEIKMHDLIKAGAHFGHKTNLWNPKMKKYLFGERNKLHIINLDLTLLALNKVSFYIKNFINSTNIMFVGTKQVASKIIEEEAIRVNKPYVNHRWIGGMLTNNQTILNSIQNLNNLELMEKDGTFDKLTKKEILKLSREKKKLEFYVGGIKNMKNLPNAIFVIDVNNERIAIKEANKLNIPVIGVVDSNSDPSGVNYVIPGNDDSFNAIKIYTKFIANAIAPKPAQHIIK</sequence>
<protein>
    <recommendedName>
        <fullName evidence="4 5">Small ribosomal subunit protein uS2</fullName>
    </recommendedName>
</protein>
<dbReference type="PANTHER" id="PTHR12534">
    <property type="entry name" value="30S RIBOSOMAL PROTEIN S2 PROKARYOTIC AND ORGANELLAR"/>
    <property type="match status" value="1"/>
</dbReference>
<dbReference type="InterPro" id="IPR018130">
    <property type="entry name" value="Ribosomal_uS2_CS"/>
</dbReference>
<evidence type="ECO:0000256" key="5">
    <source>
        <dbReference type="HAMAP-Rule" id="MF_00291"/>
    </source>
</evidence>
<evidence type="ECO:0000313" key="8">
    <source>
        <dbReference type="Proteomes" id="UP000032420"/>
    </source>
</evidence>
<dbReference type="InterPro" id="IPR023591">
    <property type="entry name" value="Ribosomal_uS2_flav_dom_sf"/>
</dbReference>
<organism evidence="7 8">
    <name type="scientific">Candidatus Johnevansia muelleri</name>
    <dbReference type="NCBI Taxonomy" id="1495769"/>
    <lineage>
        <taxon>Bacteria</taxon>
        <taxon>Pseudomonadati</taxon>
        <taxon>Pseudomonadota</taxon>
        <taxon>Gammaproteobacteria</taxon>
        <taxon>Candidatus Johnevansiales</taxon>
        <taxon>Candidatus Johnevansiaceae</taxon>
        <taxon>Candidatus Johnevansia</taxon>
    </lineage>
</organism>
<evidence type="ECO:0000256" key="2">
    <source>
        <dbReference type="ARBA" id="ARBA00022980"/>
    </source>
</evidence>
<dbReference type="NCBIfam" id="TIGR01011">
    <property type="entry name" value="rpsB_bact"/>
    <property type="match status" value="1"/>
</dbReference>
<evidence type="ECO:0000256" key="1">
    <source>
        <dbReference type="ARBA" id="ARBA00006242"/>
    </source>
</evidence>
<dbReference type="PROSITE" id="PS00962">
    <property type="entry name" value="RIBOSOMAL_S2_1"/>
    <property type="match status" value="1"/>
</dbReference>
<name>A0A078KAW5_9GAMM</name>
<gene>
    <name evidence="5 7" type="primary">rpsB</name>
    <name evidence="7" type="ORF">CEM_049</name>
</gene>
<dbReference type="Gene3D" id="3.40.50.10490">
    <property type="entry name" value="Glucose-6-phosphate isomerase like protein, domain 1"/>
    <property type="match status" value="1"/>
</dbReference>
<keyword evidence="2 5" id="KW-0689">Ribosomal protein</keyword>
<dbReference type="STRING" id="1495769.CEM_049"/>
<keyword evidence="8" id="KW-1185">Reference proteome</keyword>
<dbReference type="KEGG" id="eme:CEM_049"/>
<evidence type="ECO:0000313" key="7">
    <source>
        <dbReference type="EMBL" id="CDZ16321.1"/>
    </source>
</evidence>
<dbReference type="HOGENOM" id="CLU_040318_1_2_6"/>
<evidence type="ECO:0000256" key="4">
    <source>
        <dbReference type="ARBA" id="ARBA00035256"/>
    </source>
</evidence>
<dbReference type="Proteomes" id="UP000032420">
    <property type="component" value="Chromosome I"/>
</dbReference>
<dbReference type="FunFam" id="1.10.287.610:FF:000001">
    <property type="entry name" value="30S ribosomal protein S2"/>
    <property type="match status" value="1"/>
</dbReference>
<dbReference type="Pfam" id="PF00318">
    <property type="entry name" value="Ribosomal_S2"/>
    <property type="match status" value="1"/>
</dbReference>
<dbReference type="SUPFAM" id="SSF52313">
    <property type="entry name" value="Ribosomal protein S2"/>
    <property type="match status" value="1"/>
</dbReference>
<dbReference type="GO" id="GO:0022627">
    <property type="term" value="C:cytosolic small ribosomal subunit"/>
    <property type="evidence" value="ECO:0007669"/>
    <property type="project" value="TreeGrafter"/>
</dbReference>
<dbReference type="InterPro" id="IPR005706">
    <property type="entry name" value="Ribosomal_uS2_bac/mit/plastid"/>
</dbReference>